<name>A0AAJ4XMS0_9BASI</name>
<reference evidence="1" key="1">
    <citation type="submission" date="2023-10" db="EMBL/GenBank/DDBJ databases">
        <authorList>
            <person name="Guldener U."/>
        </authorList>
    </citation>
    <scope>NUCLEOTIDE SEQUENCE</scope>
    <source>
        <strain evidence="1">Mp4</strain>
    </source>
</reference>
<sequence length="170" mass="18724">MSSSSRPSGVHPVLTLINKCDSLAQTFDSTFEHSCTLLTNLANATPAPGQPTTMDDTLLSLRSTLEKCEQVVGAMLNCIYEDIPHLLDQLDNGVEAGVGNHDAKQALDGISQLFYSYQDLLLEKRELLADFTCEEISPQHFITHWTSIDNNLASQRKQQVDDLADLLAAF</sequence>
<evidence type="ECO:0000313" key="1">
    <source>
        <dbReference type="EMBL" id="SNX84756.1"/>
    </source>
</evidence>
<dbReference type="Proteomes" id="UP001294444">
    <property type="component" value="Unassembled WGS sequence"/>
</dbReference>
<organism evidence="1 2">
    <name type="scientific">Melanopsichium pennsylvanicum</name>
    <dbReference type="NCBI Taxonomy" id="63383"/>
    <lineage>
        <taxon>Eukaryota</taxon>
        <taxon>Fungi</taxon>
        <taxon>Dikarya</taxon>
        <taxon>Basidiomycota</taxon>
        <taxon>Ustilaginomycotina</taxon>
        <taxon>Ustilaginomycetes</taxon>
        <taxon>Ustilaginales</taxon>
        <taxon>Ustilaginaceae</taxon>
        <taxon>Melanopsichium</taxon>
    </lineage>
</organism>
<keyword evidence="2" id="KW-1185">Reference proteome</keyword>
<dbReference type="EMBL" id="OAPG01000007">
    <property type="protein sequence ID" value="SNX84756.1"/>
    <property type="molecule type" value="Genomic_DNA"/>
</dbReference>
<comment type="caution">
    <text evidence="1">The sequence shown here is derived from an EMBL/GenBank/DDBJ whole genome shotgun (WGS) entry which is preliminary data.</text>
</comment>
<accession>A0AAJ4XMS0</accession>
<evidence type="ECO:0000313" key="2">
    <source>
        <dbReference type="Proteomes" id="UP001294444"/>
    </source>
</evidence>
<gene>
    <name evidence="1" type="ORF">MEPE_03465</name>
</gene>
<protein>
    <submittedName>
        <fullName evidence="1">Uncharacterized protein</fullName>
    </submittedName>
</protein>
<proteinExistence type="predicted"/>
<dbReference type="AlphaFoldDB" id="A0AAJ4XMS0"/>